<evidence type="ECO:0000313" key="2">
    <source>
        <dbReference type="Proteomes" id="UP000014303"/>
    </source>
</evidence>
<dbReference type="Proteomes" id="UP000014303">
    <property type="component" value="Unassembled WGS sequence"/>
</dbReference>
<proteinExistence type="predicted"/>
<reference evidence="1 2" key="1">
    <citation type="journal article" date="2013" name="PLoS ONE">
        <title>Lactobacillus paracasei comparative genomics: towards species pan-genome definition and exploitation of diversity.</title>
        <authorList>
            <person name="Smokvina T."/>
            <person name="Wels M."/>
            <person name="Polka J."/>
            <person name="Chervaux C."/>
            <person name="Brisse S."/>
            <person name="Boekhorst J."/>
            <person name="van Hylckama Vlieg J.E."/>
            <person name="Siezen R.J."/>
        </authorList>
    </citation>
    <scope>NUCLEOTIDE SEQUENCE [LARGE SCALE GENOMIC DNA]</scope>
    <source>
        <strain evidence="1 2">Lpp7</strain>
    </source>
</reference>
<dbReference type="AlphaFoldDB" id="A0A8E0ID97"/>
<name>A0A8E0ID97_LACPA</name>
<gene>
    <name evidence="1" type="ORF">Lpp7_14545</name>
</gene>
<dbReference type="EMBL" id="ANJV01000411">
    <property type="protein sequence ID" value="EPC48663.1"/>
    <property type="molecule type" value="Genomic_DNA"/>
</dbReference>
<comment type="caution">
    <text evidence="1">The sequence shown here is derived from an EMBL/GenBank/DDBJ whole genome shotgun (WGS) entry which is preliminary data.</text>
</comment>
<organism evidence="1 2">
    <name type="scientific">Lacticaseibacillus paracasei subsp. paracasei Lpp7</name>
    <dbReference type="NCBI Taxonomy" id="1256200"/>
    <lineage>
        <taxon>Bacteria</taxon>
        <taxon>Bacillati</taxon>
        <taxon>Bacillota</taxon>
        <taxon>Bacilli</taxon>
        <taxon>Lactobacillales</taxon>
        <taxon>Lactobacillaceae</taxon>
        <taxon>Lacticaseibacillus</taxon>
    </lineage>
</organism>
<evidence type="ECO:0000313" key="1">
    <source>
        <dbReference type="EMBL" id="EPC48663.1"/>
    </source>
</evidence>
<protein>
    <submittedName>
        <fullName evidence="1">Uncharacterized protein</fullName>
    </submittedName>
</protein>
<accession>A0A8E0ID97</accession>
<sequence length="38" mass="4409">MDKCILELINTVEIDKLGLDKGHFITDEKFTEHLTANY</sequence>